<feature type="region of interest" description="Disordered" evidence="1">
    <location>
        <begin position="49"/>
        <end position="76"/>
    </location>
</feature>
<keyword evidence="2" id="KW-0812">Transmembrane</keyword>
<evidence type="ECO:0000313" key="5">
    <source>
        <dbReference type="Proteomes" id="UP000018001"/>
    </source>
</evidence>
<keyword evidence="2" id="KW-0472">Membrane</keyword>
<dbReference type="AlphaFoldDB" id="V5G255"/>
<evidence type="ECO:0000313" key="4">
    <source>
        <dbReference type="EMBL" id="GAD96081.1"/>
    </source>
</evidence>
<protein>
    <recommendedName>
        <fullName evidence="3">DUF6594 domain-containing protein</fullName>
    </recommendedName>
</protein>
<evidence type="ECO:0000256" key="1">
    <source>
        <dbReference type="SAM" id="MobiDB-lite"/>
    </source>
</evidence>
<comment type="caution">
    <text evidence="4">The sequence shown here is derived from an EMBL/GenBank/DDBJ whole genome shotgun (WGS) entry which is preliminary data.</text>
</comment>
<reference evidence="5" key="1">
    <citation type="journal article" date="2014" name="Genome Announc.">
        <title>Draft genome sequence of the formaldehyde-resistant fungus Byssochlamys spectabilis No. 5 (anamorph Paecilomyces variotii No. 5) (NBRC109023).</title>
        <authorList>
            <person name="Oka T."/>
            <person name="Ekino K."/>
            <person name="Fukuda K."/>
            <person name="Nomura Y."/>
        </authorList>
    </citation>
    <scope>NUCLEOTIDE SEQUENCE [LARGE SCALE GENOMIC DNA]</scope>
    <source>
        <strain evidence="5">No. 5 / NBRC 109023</strain>
    </source>
</reference>
<sequence>MSSFDHRYDNLADFVRDYPRMAIVRSFRYLYFTRVFQLQAEIHALERESQYPSNAPSDSAQDASPAGQPSGSDLPKNITPYVDKLLKEYYELLSLGSQLQGLQLPKASDINFLRDSVIEPLLGGTGDDCPWDQDDLVFLFTNPNSEYDRFTSWVFDKLVFFHDYIGDFMNPDNTVPVEDAYTYNEETFASRVAVISVILAIIINVSSIYILYYTDNMQTRLRVIAIYTSLFAIMMTFSTNCQRAHIWPATATYAAMLVVFVGNNNSN</sequence>
<proteinExistence type="predicted"/>
<keyword evidence="2" id="KW-1133">Transmembrane helix</keyword>
<dbReference type="PANTHER" id="PTHR34502:SF5">
    <property type="entry name" value="DUF6594 DOMAIN-CONTAINING PROTEIN"/>
    <property type="match status" value="1"/>
</dbReference>
<evidence type="ECO:0000259" key="3">
    <source>
        <dbReference type="Pfam" id="PF20237"/>
    </source>
</evidence>
<dbReference type="PANTHER" id="PTHR34502">
    <property type="entry name" value="DUF6594 DOMAIN-CONTAINING PROTEIN-RELATED"/>
    <property type="match status" value="1"/>
</dbReference>
<accession>V5G255</accession>
<dbReference type="InterPro" id="IPR046529">
    <property type="entry name" value="DUF6594"/>
</dbReference>
<dbReference type="InParanoid" id="V5G255"/>
<feature type="transmembrane region" description="Helical" evidence="2">
    <location>
        <begin position="244"/>
        <end position="262"/>
    </location>
</feature>
<gene>
    <name evidence="4" type="ORF">PVAR5_4730</name>
</gene>
<feature type="transmembrane region" description="Helical" evidence="2">
    <location>
        <begin position="221"/>
        <end position="238"/>
    </location>
</feature>
<dbReference type="OrthoDB" id="3533814at2759"/>
<keyword evidence="5" id="KW-1185">Reference proteome</keyword>
<feature type="transmembrane region" description="Helical" evidence="2">
    <location>
        <begin position="192"/>
        <end position="214"/>
    </location>
</feature>
<dbReference type="HOGENOM" id="CLU_1042053_0_0_1"/>
<feature type="domain" description="DUF6594" evidence="3">
    <location>
        <begin position="8"/>
        <end position="258"/>
    </location>
</feature>
<dbReference type="Proteomes" id="UP000018001">
    <property type="component" value="Unassembled WGS sequence"/>
</dbReference>
<organism evidence="4 5">
    <name type="scientific">Byssochlamys spectabilis (strain No. 5 / NBRC 109023)</name>
    <name type="common">Paecilomyces variotii</name>
    <dbReference type="NCBI Taxonomy" id="1356009"/>
    <lineage>
        <taxon>Eukaryota</taxon>
        <taxon>Fungi</taxon>
        <taxon>Dikarya</taxon>
        <taxon>Ascomycota</taxon>
        <taxon>Pezizomycotina</taxon>
        <taxon>Eurotiomycetes</taxon>
        <taxon>Eurotiomycetidae</taxon>
        <taxon>Eurotiales</taxon>
        <taxon>Thermoascaceae</taxon>
        <taxon>Paecilomyces</taxon>
    </lineage>
</organism>
<evidence type="ECO:0000256" key="2">
    <source>
        <dbReference type="SAM" id="Phobius"/>
    </source>
</evidence>
<feature type="compositionally biased region" description="Low complexity" evidence="1">
    <location>
        <begin position="52"/>
        <end position="66"/>
    </location>
</feature>
<name>V5G255_BYSSN</name>
<dbReference type="Pfam" id="PF20237">
    <property type="entry name" value="DUF6594"/>
    <property type="match status" value="1"/>
</dbReference>
<dbReference type="EMBL" id="BAUL01000148">
    <property type="protein sequence ID" value="GAD96081.1"/>
    <property type="molecule type" value="Genomic_DNA"/>
</dbReference>
<dbReference type="eggNOG" id="ENOG502RIUR">
    <property type="taxonomic scope" value="Eukaryota"/>
</dbReference>